<dbReference type="Gene3D" id="3.40.50.300">
    <property type="entry name" value="P-loop containing nucleotide triphosphate hydrolases"/>
    <property type="match status" value="1"/>
</dbReference>
<dbReference type="RefSeq" id="WP_317835975.1">
    <property type="nucleotide sequence ID" value="NZ_CP136920.1"/>
</dbReference>
<dbReference type="GO" id="GO:0005886">
    <property type="term" value="C:plasma membrane"/>
    <property type="evidence" value="ECO:0007669"/>
    <property type="project" value="TreeGrafter"/>
</dbReference>
<dbReference type="PANTHER" id="PTHR32309:SF13">
    <property type="entry name" value="FERRIC ENTEROBACTIN TRANSPORT PROTEIN FEPE"/>
    <property type="match status" value="1"/>
</dbReference>
<evidence type="ECO:0000256" key="10">
    <source>
        <dbReference type="SAM" id="Coils"/>
    </source>
</evidence>
<evidence type="ECO:0000256" key="2">
    <source>
        <dbReference type="ARBA" id="ARBA00008883"/>
    </source>
</evidence>
<keyword evidence="7" id="KW-0067">ATP-binding</keyword>
<evidence type="ECO:0000256" key="9">
    <source>
        <dbReference type="ARBA" id="ARBA00051245"/>
    </source>
</evidence>
<dbReference type="Pfam" id="PF13614">
    <property type="entry name" value="AAA_31"/>
    <property type="match status" value="1"/>
</dbReference>
<evidence type="ECO:0000256" key="6">
    <source>
        <dbReference type="ARBA" id="ARBA00022777"/>
    </source>
</evidence>
<feature type="transmembrane region" description="Helical" evidence="11">
    <location>
        <begin position="33"/>
        <end position="50"/>
    </location>
</feature>
<organism evidence="13 14">
    <name type="scientific">Rubellicoccus peritrichatus</name>
    <dbReference type="NCBI Taxonomy" id="3080537"/>
    <lineage>
        <taxon>Bacteria</taxon>
        <taxon>Pseudomonadati</taxon>
        <taxon>Verrucomicrobiota</taxon>
        <taxon>Opitutia</taxon>
        <taxon>Puniceicoccales</taxon>
        <taxon>Cerasicoccaceae</taxon>
        <taxon>Rubellicoccus</taxon>
    </lineage>
</organism>
<keyword evidence="14" id="KW-1185">Reference proteome</keyword>
<keyword evidence="6" id="KW-0418">Kinase</keyword>
<keyword evidence="8" id="KW-0829">Tyrosine-protein kinase</keyword>
<dbReference type="FunFam" id="3.40.50.300:FF:000527">
    <property type="entry name" value="Tyrosine-protein kinase etk"/>
    <property type="match status" value="1"/>
</dbReference>
<proteinExistence type="inferred from homology"/>
<comment type="catalytic activity">
    <reaction evidence="9">
        <text>L-tyrosyl-[protein] + ATP = O-phospho-L-tyrosyl-[protein] + ADP + H(+)</text>
        <dbReference type="Rhea" id="RHEA:10596"/>
        <dbReference type="Rhea" id="RHEA-COMP:10136"/>
        <dbReference type="Rhea" id="RHEA-COMP:20101"/>
        <dbReference type="ChEBI" id="CHEBI:15378"/>
        <dbReference type="ChEBI" id="CHEBI:30616"/>
        <dbReference type="ChEBI" id="CHEBI:46858"/>
        <dbReference type="ChEBI" id="CHEBI:61978"/>
        <dbReference type="ChEBI" id="CHEBI:456216"/>
        <dbReference type="EC" id="2.7.10.2"/>
    </reaction>
</comment>
<comment type="similarity">
    <text evidence="2">Belongs to the etk/wzc family.</text>
</comment>
<dbReference type="GO" id="GO:0004715">
    <property type="term" value="F:non-membrane spanning protein tyrosine kinase activity"/>
    <property type="evidence" value="ECO:0007669"/>
    <property type="project" value="UniProtKB-EC"/>
</dbReference>
<keyword evidence="11" id="KW-1133">Transmembrane helix</keyword>
<dbReference type="GO" id="GO:0042802">
    <property type="term" value="F:identical protein binding"/>
    <property type="evidence" value="ECO:0007669"/>
    <property type="project" value="UniProtKB-ARBA"/>
</dbReference>
<dbReference type="KEGG" id="puo:RZN69_09995"/>
<dbReference type="GO" id="GO:0005524">
    <property type="term" value="F:ATP binding"/>
    <property type="evidence" value="ECO:0007669"/>
    <property type="project" value="UniProtKB-KW"/>
</dbReference>
<evidence type="ECO:0000256" key="7">
    <source>
        <dbReference type="ARBA" id="ARBA00022840"/>
    </source>
</evidence>
<keyword evidence="11" id="KW-0472">Membrane</keyword>
<evidence type="ECO:0000256" key="3">
    <source>
        <dbReference type="ARBA" id="ARBA00011903"/>
    </source>
</evidence>
<dbReference type="InterPro" id="IPR027417">
    <property type="entry name" value="P-loop_NTPase"/>
</dbReference>
<dbReference type="Proteomes" id="UP001304300">
    <property type="component" value="Chromosome"/>
</dbReference>
<gene>
    <name evidence="13" type="ORF">RZN69_09995</name>
</gene>
<dbReference type="EC" id="2.7.10.2" evidence="3"/>
<dbReference type="PANTHER" id="PTHR32309">
    <property type="entry name" value="TYROSINE-PROTEIN KINASE"/>
    <property type="match status" value="1"/>
</dbReference>
<keyword evidence="10" id="KW-0175">Coiled coil</keyword>
<dbReference type="InterPro" id="IPR025669">
    <property type="entry name" value="AAA_dom"/>
</dbReference>
<evidence type="ECO:0000259" key="12">
    <source>
        <dbReference type="Pfam" id="PF13614"/>
    </source>
</evidence>
<accession>A0AAQ3LGG2</accession>
<evidence type="ECO:0000313" key="13">
    <source>
        <dbReference type="EMBL" id="WOO43420.1"/>
    </source>
</evidence>
<feature type="coiled-coil region" evidence="10">
    <location>
        <begin position="172"/>
        <end position="354"/>
    </location>
</feature>
<evidence type="ECO:0000256" key="5">
    <source>
        <dbReference type="ARBA" id="ARBA00022741"/>
    </source>
</evidence>
<dbReference type="SUPFAM" id="SSF52540">
    <property type="entry name" value="P-loop containing nucleoside triphosphate hydrolases"/>
    <property type="match status" value="1"/>
</dbReference>
<keyword evidence="5" id="KW-0547">Nucleotide-binding</keyword>
<name>A0AAQ3LGG2_9BACT</name>
<reference evidence="13 14" key="1">
    <citation type="submission" date="2023-10" db="EMBL/GenBank/DDBJ databases">
        <title>Rubellicoccus peritrichatus gen. nov., sp. nov., isolated from an algae of coral reef tank.</title>
        <authorList>
            <person name="Luo J."/>
        </authorList>
    </citation>
    <scope>NUCLEOTIDE SEQUENCE [LARGE SCALE GENOMIC DNA]</scope>
    <source>
        <strain evidence="13 14">CR14</strain>
    </source>
</reference>
<feature type="domain" description="AAA" evidence="12">
    <location>
        <begin position="504"/>
        <end position="638"/>
    </location>
</feature>
<evidence type="ECO:0000256" key="8">
    <source>
        <dbReference type="ARBA" id="ARBA00023137"/>
    </source>
</evidence>
<dbReference type="NCBIfam" id="TIGR01007">
    <property type="entry name" value="eps_fam"/>
    <property type="match status" value="1"/>
</dbReference>
<dbReference type="AlphaFoldDB" id="A0AAQ3LGG2"/>
<evidence type="ECO:0000256" key="4">
    <source>
        <dbReference type="ARBA" id="ARBA00022679"/>
    </source>
</evidence>
<dbReference type="InterPro" id="IPR050445">
    <property type="entry name" value="Bact_polysacc_biosynth/exp"/>
</dbReference>
<keyword evidence="4 13" id="KW-0808">Transferase</keyword>
<evidence type="ECO:0000313" key="14">
    <source>
        <dbReference type="Proteomes" id="UP001304300"/>
    </source>
</evidence>
<evidence type="ECO:0000256" key="11">
    <source>
        <dbReference type="SAM" id="Phobius"/>
    </source>
</evidence>
<sequence length="702" mass="80146">MSELPFKEAEKEFDWSEMLHAWIFRARIVFRRLWWVFILTIGAGLGYQAYMELNRDPLYVSSARMIIDGRIELPEGANYVELLSNFWGTQMELMQSPMVKRRAKERVMALHPELSADTFVRISVSQSSDANIFRLVAEGRDPKYTQYFLDALMYEYLNYKKERRAASSENTFVSVMEKVLEYQHQIEDLEQQRLDFQNENNIVFLQEQGNNAGAYLAELNAKAASLRTQLRLLTRMDLKAAGKDGHEMTPLMESILAENDEEFAEARRTVDKLNAELSEFQIYMKPKHPKIIALKREIERKDNMLNIYRRQSVTQLAQRQEQLTKNLADVDEMIDEQEQEALKFSRLLAEFERIGSRLESVTKIHSRLLSSIQQIEFTNDVAQEVISVLEPATPAFQPPGNTAKQLFTGGVAGIALGAGILFVFAVMDSRLVSVDDLTARFDAPVLGIIPLQKQQDGRVEMLKGNDERLMFAESCRNIRSSLLFMDREGPAPKTILITSSVPAEGKSTLTGNLAITLAFASAKILAVDADLRRGHMHDAFGVKNNDGLTGLLTNHTLDPKNVIQATDVEGLDVITCGDYPERPGELLMSRRFDEIFDALKDDYDYILYDCPPVLATDDTPSFATKADAVLFIVRSNYTRTRQIKNAVDTLSLRGIKIRGFILNFVDNREPSHYYYKYYDYYSYRSYKPGAGREEDKRNKSKV</sequence>
<keyword evidence="11" id="KW-0812">Transmembrane</keyword>
<comment type="similarity">
    <text evidence="1">Belongs to the CpsD/CapB family.</text>
</comment>
<protein>
    <recommendedName>
        <fullName evidence="3">non-specific protein-tyrosine kinase</fullName>
        <ecNumber evidence="3">2.7.10.2</ecNumber>
    </recommendedName>
</protein>
<dbReference type="EMBL" id="CP136920">
    <property type="protein sequence ID" value="WOO43420.1"/>
    <property type="molecule type" value="Genomic_DNA"/>
</dbReference>
<dbReference type="InterPro" id="IPR005702">
    <property type="entry name" value="Wzc-like_C"/>
</dbReference>
<evidence type="ECO:0000256" key="1">
    <source>
        <dbReference type="ARBA" id="ARBA00007316"/>
    </source>
</evidence>
<dbReference type="CDD" id="cd05387">
    <property type="entry name" value="BY-kinase"/>
    <property type="match status" value="1"/>
</dbReference>